<keyword evidence="2" id="KW-0413">Isomerase</keyword>
<dbReference type="InterPro" id="IPR011912">
    <property type="entry name" value="Heptose_epim"/>
</dbReference>
<organism evidence="5">
    <name type="scientific">marine metagenome</name>
    <dbReference type="NCBI Taxonomy" id="408172"/>
    <lineage>
        <taxon>unclassified sequences</taxon>
        <taxon>metagenomes</taxon>
        <taxon>ecological metagenomes</taxon>
    </lineage>
</organism>
<keyword evidence="1" id="KW-0521">NADP</keyword>
<feature type="domain" description="NAD-dependent epimerase/dehydratase" evidence="4">
    <location>
        <begin position="3"/>
        <end position="242"/>
    </location>
</feature>
<protein>
    <recommendedName>
        <fullName evidence="4">NAD-dependent epimerase/dehydratase domain-containing protein</fullName>
    </recommendedName>
</protein>
<proteinExistence type="inferred from homology"/>
<name>A0A381PTE1_9ZZZZ</name>
<evidence type="ECO:0000256" key="2">
    <source>
        <dbReference type="ARBA" id="ARBA00023235"/>
    </source>
</evidence>
<evidence type="ECO:0000256" key="1">
    <source>
        <dbReference type="ARBA" id="ARBA00022857"/>
    </source>
</evidence>
<accession>A0A381PTE1</accession>
<dbReference type="Pfam" id="PF01370">
    <property type="entry name" value="Epimerase"/>
    <property type="match status" value="1"/>
</dbReference>
<evidence type="ECO:0000313" key="5">
    <source>
        <dbReference type="EMBL" id="SUZ70180.1"/>
    </source>
</evidence>
<dbReference type="PANTHER" id="PTHR43103">
    <property type="entry name" value="NUCLEOSIDE-DIPHOSPHATE-SUGAR EPIMERASE"/>
    <property type="match status" value="1"/>
</dbReference>
<sequence length="314" mass="35446">MHIITGGAGFIGSNLARKLIDSREDDVLIVDDLTDGHKFSNIADLNICDYVDKDEFIPYLESNRALSKSIQSVLHLGACTTTTEWNGRFMMENNFTYSKKLLHLCLTKNIPFIYASSAAVYGQSKNFEETPENEAPLNVYGYSKLLFDQYVRKLELSYKQQVVGLRYFNVYGPGEKHKGSMASVVFHFNKQIKEGGEVKVFEGSHGFDDGCQLRDFVCADDVCDVTLWFLENPGVSGIFNVGTGKPSTFNDIANTVIDWHGSGKISYIPFPENLRDVYQYCTKAHLEKLRHVGCDIQFRNISLGIKEYLDFIST</sequence>
<dbReference type="GO" id="GO:0008712">
    <property type="term" value="F:ADP-glyceromanno-heptose 6-epimerase activity"/>
    <property type="evidence" value="ECO:0007669"/>
    <property type="project" value="InterPro"/>
</dbReference>
<evidence type="ECO:0000259" key="4">
    <source>
        <dbReference type="Pfam" id="PF01370"/>
    </source>
</evidence>
<dbReference type="HAMAP" id="MF_01601">
    <property type="entry name" value="Heptose_epimerase"/>
    <property type="match status" value="1"/>
</dbReference>
<dbReference type="NCBIfam" id="TIGR02197">
    <property type="entry name" value="heptose_epim"/>
    <property type="match status" value="1"/>
</dbReference>
<dbReference type="InterPro" id="IPR036291">
    <property type="entry name" value="NAD(P)-bd_dom_sf"/>
</dbReference>
<dbReference type="Gene3D" id="3.90.25.10">
    <property type="entry name" value="UDP-galactose 4-epimerase, domain 1"/>
    <property type="match status" value="1"/>
</dbReference>
<dbReference type="AlphaFoldDB" id="A0A381PTE1"/>
<dbReference type="Gene3D" id="3.40.50.720">
    <property type="entry name" value="NAD(P)-binding Rossmann-like Domain"/>
    <property type="match status" value="1"/>
</dbReference>
<dbReference type="InterPro" id="IPR001509">
    <property type="entry name" value="Epimerase_deHydtase"/>
</dbReference>
<evidence type="ECO:0000256" key="3">
    <source>
        <dbReference type="ARBA" id="ARBA00023277"/>
    </source>
</evidence>
<dbReference type="CDD" id="cd05248">
    <property type="entry name" value="ADP_GME_SDR_e"/>
    <property type="match status" value="1"/>
</dbReference>
<dbReference type="GO" id="GO:0005975">
    <property type="term" value="P:carbohydrate metabolic process"/>
    <property type="evidence" value="ECO:0007669"/>
    <property type="project" value="InterPro"/>
</dbReference>
<dbReference type="SUPFAM" id="SSF51735">
    <property type="entry name" value="NAD(P)-binding Rossmann-fold domains"/>
    <property type="match status" value="1"/>
</dbReference>
<dbReference type="PANTHER" id="PTHR43103:SF3">
    <property type="entry name" value="ADP-L-GLYCERO-D-MANNO-HEPTOSE-6-EPIMERASE"/>
    <property type="match status" value="1"/>
</dbReference>
<dbReference type="GO" id="GO:0050661">
    <property type="term" value="F:NADP binding"/>
    <property type="evidence" value="ECO:0007669"/>
    <property type="project" value="InterPro"/>
</dbReference>
<gene>
    <name evidence="5" type="ORF">METZ01_LOCUS23034</name>
</gene>
<reference evidence="5" key="1">
    <citation type="submission" date="2018-05" db="EMBL/GenBank/DDBJ databases">
        <authorList>
            <person name="Lanie J.A."/>
            <person name="Ng W.-L."/>
            <person name="Kazmierczak K.M."/>
            <person name="Andrzejewski T.M."/>
            <person name="Davidsen T.M."/>
            <person name="Wayne K.J."/>
            <person name="Tettelin H."/>
            <person name="Glass J.I."/>
            <person name="Rusch D."/>
            <person name="Podicherti R."/>
            <person name="Tsui H.-C.T."/>
            <person name="Winkler M.E."/>
        </authorList>
    </citation>
    <scope>NUCLEOTIDE SEQUENCE</scope>
</reference>
<keyword evidence="3" id="KW-0119">Carbohydrate metabolism</keyword>
<dbReference type="EMBL" id="UINC01001083">
    <property type="protein sequence ID" value="SUZ70180.1"/>
    <property type="molecule type" value="Genomic_DNA"/>
</dbReference>